<evidence type="ECO:0000313" key="2">
    <source>
        <dbReference type="Proteomes" id="UP001054945"/>
    </source>
</evidence>
<sequence length="87" mass="9689">MKTPDEDIIVIENPVSLPCVIPYSKLSMPDNYTTLVLGRTQFITSNHTICRFLITDGFLWKTVCSVMDFILAIGCTTGCRKSDLGDN</sequence>
<dbReference type="Proteomes" id="UP001054945">
    <property type="component" value="Unassembled WGS sequence"/>
</dbReference>
<organism evidence="1 2">
    <name type="scientific">Caerostris extrusa</name>
    <name type="common">Bark spider</name>
    <name type="synonym">Caerostris bankana</name>
    <dbReference type="NCBI Taxonomy" id="172846"/>
    <lineage>
        <taxon>Eukaryota</taxon>
        <taxon>Metazoa</taxon>
        <taxon>Ecdysozoa</taxon>
        <taxon>Arthropoda</taxon>
        <taxon>Chelicerata</taxon>
        <taxon>Arachnida</taxon>
        <taxon>Araneae</taxon>
        <taxon>Araneomorphae</taxon>
        <taxon>Entelegynae</taxon>
        <taxon>Araneoidea</taxon>
        <taxon>Araneidae</taxon>
        <taxon>Caerostris</taxon>
    </lineage>
</organism>
<name>A0AAV4S6B9_CAEEX</name>
<protein>
    <submittedName>
        <fullName evidence="1">Uncharacterized protein</fullName>
    </submittedName>
</protein>
<keyword evidence="2" id="KW-1185">Reference proteome</keyword>
<proteinExistence type="predicted"/>
<gene>
    <name evidence="1" type="ORF">CEXT_92641</name>
</gene>
<dbReference type="EMBL" id="BPLR01009111">
    <property type="protein sequence ID" value="GIY29685.1"/>
    <property type="molecule type" value="Genomic_DNA"/>
</dbReference>
<accession>A0AAV4S6B9</accession>
<reference evidence="1 2" key="1">
    <citation type="submission" date="2021-06" db="EMBL/GenBank/DDBJ databases">
        <title>Caerostris extrusa draft genome.</title>
        <authorList>
            <person name="Kono N."/>
            <person name="Arakawa K."/>
        </authorList>
    </citation>
    <scope>NUCLEOTIDE SEQUENCE [LARGE SCALE GENOMIC DNA]</scope>
</reference>
<comment type="caution">
    <text evidence="1">The sequence shown here is derived from an EMBL/GenBank/DDBJ whole genome shotgun (WGS) entry which is preliminary data.</text>
</comment>
<dbReference type="AlphaFoldDB" id="A0AAV4S6B9"/>
<evidence type="ECO:0000313" key="1">
    <source>
        <dbReference type="EMBL" id="GIY29685.1"/>
    </source>
</evidence>